<evidence type="ECO:0000313" key="3">
    <source>
        <dbReference type="Proteomes" id="UP000218366"/>
    </source>
</evidence>
<evidence type="ECO:0000313" key="2">
    <source>
        <dbReference type="EMBL" id="PCD02437.1"/>
    </source>
</evidence>
<comment type="caution">
    <text evidence="2">The sequence shown here is derived from an EMBL/GenBank/DDBJ whole genome shotgun (WGS) entry which is preliminary data.</text>
</comment>
<dbReference type="RefSeq" id="WP_096343815.1">
    <property type="nucleotide sequence ID" value="NZ_NWMW01000002.1"/>
</dbReference>
<sequence>MSEHGTQAEIIERLEAGLQRMPRLQREIFLAIRLDDLSYAEIAERTGLSVKQVERHFARCMMALIEAAEGCPKRPWWKRAAHWIAGRRRR</sequence>
<dbReference type="SUPFAM" id="SSF88659">
    <property type="entry name" value="Sigma3 and sigma4 domains of RNA polymerase sigma factors"/>
    <property type="match status" value="1"/>
</dbReference>
<dbReference type="Gene3D" id="1.10.10.10">
    <property type="entry name" value="Winged helix-like DNA-binding domain superfamily/Winged helix DNA-binding domain"/>
    <property type="match status" value="1"/>
</dbReference>
<dbReference type="Pfam" id="PF08281">
    <property type="entry name" value="Sigma70_r4_2"/>
    <property type="match status" value="1"/>
</dbReference>
<dbReference type="OrthoDB" id="7477632at2"/>
<dbReference type="AlphaFoldDB" id="A0A2A4B304"/>
<feature type="domain" description="RNA polymerase sigma factor 70 region 4 type 2" evidence="1">
    <location>
        <begin position="12"/>
        <end position="61"/>
    </location>
</feature>
<keyword evidence="3" id="KW-1185">Reference proteome</keyword>
<evidence type="ECO:0000259" key="1">
    <source>
        <dbReference type="Pfam" id="PF08281"/>
    </source>
</evidence>
<name>A0A2A4B304_9SPHN</name>
<reference evidence="2 3" key="1">
    <citation type="submission" date="2017-09" db="EMBL/GenBank/DDBJ databases">
        <title>Sphingomonas spermidinifaciens 9NM-10, whole genome shotgun sequence.</title>
        <authorList>
            <person name="Feng G."/>
            <person name="Zhu H."/>
        </authorList>
    </citation>
    <scope>NUCLEOTIDE SEQUENCE [LARGE SCALE GENOMIC DNA]</scope>
    <source>
        <strain evidence="2 3">9NM-10</strain>
    </source>
</reference>
<gene>
    <name evidence="2" type="ORF">COC42_13525</name>
</gene>
<dbReference type="InterPro" id="IPR036388">
    <property type="entry name" value="WH-like_DNA-bd_sf"/>
</dbReference>
<organism evidence="2 3">
    <name type="scientific">Sphingomonas spermidinifaciens</name>
    <dbReference type="NCBI Taxonomy" id="1141889"/>
    <lineage>
        <taxon>Bacteria</taxon>
        <taxon>Pseudomonadati</taxon>
        <taxon>Pseudomonadota</taxon>
        <taxon>Alphaproteobacteria</taxon>
        <taxon>Sphingomonadales</taxon>
        <taxon>Sphingomonadaceae</taxon>
        <taxon>Sphingomonas</taxon>
    </lineage>
</organism>
<proteinExistence type="predicted"/>
<dbReference type="Proteomes" id="UP000218366">
    <property type="component" value="Unassembled WGS sequence"/>
</dbReference>
<dbReference type="GO" id="GO:0003677">
    <property type="term" value="F:DNA binding"/>
    <property type="evidence" value="ECO:0007669"/>
    <property type="project" value="InterPro"/>
</dbReference>
<protein>
    <submittedName>
        <fullName evidence="2">RNA polymerase subunit sigma</fullName>
    </submittedName>
</protein>
<dbReference type="GO" id="GO:0016987">
    <property type="term" value="F:sigma factor activity"/>
    <property type="evidence" value="ECO:0007669"/>
    <property type="project" value="InterPro"/>
</dbReference>
<dbReference type="InterPro" id="IPR013324">
    <property type="entry name" value="RNA_pol_sigma_r3/r4-like"/>
</dbReference>
<accession>A0A2A4B304</accession>
<dbReference type="EMBL" id="NWMW01000002">
    <property type="protein sequence ID" value="PCD02437.1"/>
    <property type="molecule type" value="Genomic_DNA"/>
</dbReference>
<dbReference type="InterPro" id="IPR013249">
    <property type="entry name" value="RNA_pol_sigma70_r4_t2"/>
</dbReference>
<dbReference type="GO" id="GO:0006352">
    <property type="term" value="P:DNA-templated transcription initiation"/>
    <property type="evidence" value="ECO:0007669"/>
    <property type="project" value="InterPro"/>
</dbReference>